<evidence type="ECO:0000256" key="1">
    <source>
        <dbReference type="SAM" id="MobiDB-lite"/>
    </source>
</evidence>
<gene>
    <name evidence="2" type="ORF">FGF04_09365</name>
</gene>
<dbReference type="Proteomes" id="UP000324965">
    <property type="component" value="Unassembled WGS sequence"/>
</dbReference>
<protein>
    <submittedName>
        <fullName evidence="2">Uncharacterized protein</fullName>
    </submittedName>
</protein>
<evidence type="ECO:0000313" key="2">
    <source>
        <dbReference type="EMBL" id="KAA0940503.1"/>
    </source>
</evidence>
<feature type="region of interest" description="Disordered" evidence="1">
    <location>
        <begin position="41"/>
        <end position="75"/>
    </location>
</feature>
<accession>A0A5B0BED1</accession>
<evidence type="ECO:0000313" key="3">
    <source>
        <dbReference type="Proteomes" id="UP000324965"/>
    </source>
</evidence>
<dbReference type="EMBL" id="VDFC01000026">
    <property type="protein sequence ID" value="KAA0940503.1"/>
    <property type="molecule type" value="Genomic_DNA"/>
</dbReference>
<keyword evidence="3" id="KW-1185">Reference proteome</keyword>
<sequence length="95" mass="10428">MIRDPESGHRPQHAPRAWRDVVDVLAGCLLAACLPVRGERRRGMDVVPRSRAAAGRREAGAAHSSSTAPAGRRTACRWEKRGACRQHAGQTRWHG</sequence>
<comment type="caution">
    <text evidence="2">The sequence shown here is derived from an EMBL/GenBank/DDBJ whole genome shotgun (WGS) entry which is preliminary data.</text>
</comment>
<proteinExistence type="predicted"/>
<reference evidence="2 3" key="1">
    <citation type="submission" date="2019-05" db="EMBL/GenBank/DDBJ databases">
        <authorList>
            <person name="Hariharan J."/>
            <person name="Choudoir M.J."/>
            <person name="Diebold P."/>
            <person name="Panke-Buisse K."/>
            <person name="Buckley D.H."/>
        </authorList>
    </citation>
    <scope>NUCLEOTIDE SEQUENCE [LARGE SCALE GENOMIC DNA]</scope>
    <source>
        <strain evidence="2 3">SUN51</strain>
    </source>
</reference>
<dbReference type="OrthoDB" id="3208682at2"/>
<name>A0A5B0BED1_9ACTN</name>
<dbReference type="AlphaFoldDB" id="A0A5B0BED1"/>
<organism evidence="2 3">
    <name type="scientific">Streptomyces apricus</name>
    <dbReference type="NCBI Taxonomy" id="1828112"/>
    <lineage>
        <taxon>Bacteria</taxon>
        <taxon>Bacillati</taxon>
        <taxon>Actinomycetota</taxon>
        <taxon>Actinomycetes</taxon>
        <taxon>Kitasatosporales</taxon>
        <taxon>Streptomycetaceae</taxon>
        <taxon>Streptomyces</taxon>
    </lineage>
</organism>